<evidence type="ECO:0000313" key="2">
    <source>
        <dbReference type="Proteomes" id="UP000887565"/>
    </source>
</evidence>
<proteinExistence type="predicted"/>
<organism evidence="2 3">
    <name type="scientific">Romanomermis culicivorax</name>
    <name type="common">Nematode worm</name>
    <dbReference type="NCBI Taxonomy" id="13658"/>
    <lineage>
        <taxon>Eukaryota</taxon>
        <taxon>Metazoa</taxon>
        <taxon>Ecdysozoa</taxon>
        <taxon>Nematoda</taxon>
        <taxon>Enoplea</taxon>
        <taxon>Dorylaimia</taxon>
        <taxon>Mermithida</taxon>
        <taxon>Mermithoidea</taxon>
        <taxon>Mermithidae</taxon>
        <taxon>Romanomermis</taxon>
    </lineage>
</organism>
<dbReference type="AlphaFoldDB" id="A0A915IWM8"/>
<sequence length="72" mass="7958">TSSVGAHSISTAAAGLHFEGVFSHLTRFWWLDWKCGRQNGKLRLAGVDVLALGLFLFLFSFCQNIFLANILS</sequence>
<evidence type="ECO:0000256" key="1">
    <source>
        <dbReference type="SAM" id="Phobius"/>
    </source>
</evidence>
<evidence type="ECO:0000313" key="3">
    <source>
        <dbReference type="WBParaSite" id="nRc.2.0.1.t18600-RA"/>
    </source>
</evidence>
<dbReference type="WBParaSite" id="nRc.2.0.1.t18600-RA">
    <property type="protein sequence ID" value="nRc.2.0.1.t18600-RA"/>
    <property type="gene ID" value="nRc.2.0.1.g18600"/>
</dbReference>
<feature type="transmembrane region" description="Helical" evidence="1">
    <location>
        <begin position="49"/>
        <end position="71"/>
    </location>
</feature>
<keyword evidence="1" id="KW-0812">Transmembrane</keyword>
<accession>A0A915IWM8</accession>
<reference evidence="3" key="1">
    <citation type="submission" date="2022-11" db="UniProtKB">
        <authorList>
            <consortium name="WormBaseParasite"/>
        </authorList>
    </citation>
    <scope>IDENTIFICATION</scope>
</reference>
<keyword evidence="1" id="KW-0472">Membrane</keyword>
<name>A0A915IWM8_ROMCU</name>
<protein>
    <submittedName>
        <fullName evidence="3">Uncharacterized protein</fullName>
    </submittedName>
</protein>
<keyword evidence="1" id="KW-1133">Transmembrane helix</keyword>
<dbReference type="Proteomes" id="UP000887565">
    <property type="component" value="Unplaced"/>
</dbReference>
<keyword evidence="2" id="KW-1185">Reference proteome</keyword>